<name>A0A653L875_AERVE</name>
<reference evidence="2 3" key="1">
    <citation type="submission" date="2019-10" db="EMBL/GenBank/DDBJ databases">
        <authorList>
            <person name="Karimi E."/>
        </authorList>
    </citation>
    <scope>NUCLEOTIDE SEQUENCE [LARGE SCALE GENOMIC DNA]</scope>
    <source>
        <strain evidence="2">Aeromonas sp. 8C</strain>
    </source>
</reference>
<proteinExistence type="predicted"/>
<dbReference type="EMBL" id="CABWLC010000018">
    <property type="protein sequence ID" value="VXA87626.1"/>
    <property type="molecule type" value="Genomic_DNA"/>
</dbReference>
<gene>
    <name evidence="2" type="ORF">AERO8C_50285</name>
</gene>
<organism evidence="2 3">
    <name type="scientific">Aeromonas veronii</name>
    <dbReference type="NCBI Taxonomy" id="654"/>
    <lineage>
        <taxon>Bacteria</taxon>
        <taxon>Pseudomonadati</taxon>
        <taxon>Pseudomonadota</taxon>
        <taxon>Gammaproteobacteria</taxon>
        <taxon>Aeromonadales</taxon>
        <taxon>Aeromonadaceae</taxon>
        <taxon>Aeromonas</taxon>
    </lineage>
</organism>
<accession>A0A653L875</accession>
<evidence type="ECO:0000313" key="3">
    <source>
        <dbReference type="Proteomes" id="UP000439123"/>
    </source>
</evidence>
<dbReference type="Proteomes" id="UP000439123">
    <property type="component" value="Unassembled WGS sequence"/>
</dbReference>
<feature type="compositionally biased region" description="Basic and acidic residues" evidence="1">
    <location>
        <begin position="7"/>
        <end position="23"/>
    </location>
</feature>
<feature type="region of interest" description="Disordered" evidence="1">
    <location>
        <begin position="1"/>
        <end position="74"/>
    </location>
</feature>
<protein>
    <submittedName>
        <fullName evidence="2">Uncharacterized protein</fullName>
    </submittedName>
</protein>
<evidence type="ECO:0000313" key="2">
    <source>
        <dbReference type="EMBL" id="VXA87626.1"/>
    </source>
</evidence>
<evidence type="ECO:0000256" key="1">
    <source>
        <dbReference type="SAM" id="MobiDB-lite"/>
    </source>
</evidence>
<sequence>MGRPVLHRCEQKTRDDGSPETKQHLMTVPPDRVGNPGQGKPTVELPQPEQHGDGSKQSSEQEEGSEPQAEQRDDLLFLMAIEDLMHEGIPIEHLRCQL</sequence>
<dbReference type="AlphaFoldDB" id="A0A653L875"/>